<dbReference type="Pfam" id="PF02709">
    <property type="entry name" value="Glyco_transf_7C"/>
    <property type="match status" value="1"/>
</dbReference>
<dbReference type="Pfam" id="PF00535">
    <property type="entry name" value="Glycos_transf_2"/>
    <property type="match status" value="1"/>
</dbReference>
<dbReference type="InterPro" id="IPR029044">
    <property type="entry name" value="Nucleotide-diphossugar_trans"/>
</dbReference>
<name>F3ZPD1_9BACE</name>
<evidence type="ECO:0000313" key="4">
    <source>
        <dbReference type="EMBL" id="EGJ71588.1"/>
    </source>
</evidence>
<dbReference type="OrthoDB" id="9815923at2"/>
<gene>
    <name evidence="4" type="ORF">Bcop_1393</name>
</gene>
<dbReference type="GO" id="GO:0016740">
    <property type="term" value="F:transferase activity"/>
    <property type="evidence" value="ECO:0007669"/>
    <property type="project" value="UniProtKB-KW"/>
</dbReference>
<keyword evidence="5" id="KW-1185">Reference proteome</keyword>
<dbReference type="PANTHER" id="PTHR43685:SF3">
    <property type="entry name" value="SLR2126 PROTEIN"/>
    <property type="match status" value="1"/>
</dbReference>
<reference evidence="4 5" key="1">
    <citation type="journal article" date="2011" name="Stand. Genomic Sci.">
        <title>Non-contiguous finished genome sequence of Bacteroides coprosuis type strain (PC139).</title>
        <authorList>
            <person name="Land M."/>
            <person name="Held B."/>
            <person name="Gronow S."/>
            <person name="Abt B."/>
            <person name="Lucas S."/>
            <person name="Del Rio T.G."/>
            <person name="Nolan M."/>
            <person name="Tice H."/>
            <person name="Cheng J.F."/>
            <person name="Pitluck S."/>
            <person name="Liolios K."/>
            <person name="Pagani I."/>
            <person name="Ivanova N."/>
            <person name="Mavromatis K."/>
            <person name="Mikhailova N."/>
            <person name="Pati A."/>
            <person name="Tapia R."/>
            <person name="Han C."/>
            <person name="Goodwin L."/>
            <person name="Chen A."/>
            <person name="Palaniappan K."/>
            <person name="Hauser L."/>
            <person name="Brambilla E.M."/>
            <person name="Rohde M."/>
            <person name="Goker M."/>
            <person name="Detter J.C."/>
            <person name="Woyke T."/>
            <person name="Bristow J."/>
            <person name="Eisen J.A."/>
            <person name="Markowitz V."/>
            <person name="Hugenholtz P."/>
            <person name="Kyrpides N.C."/>
            <person name="Klenk H.P."/>
            <person name="Lapidus A."/>
        </authorList>
    </citation>
    <scope>NUCLEOTIDE SEQUENCE</scope>
    <source>
        <strain evidence="4 5">DSM 18011</strain>
    </source>
</reference>
<organism evidence="4 5">
    <name type="scientific">Bacteroides coprosuis DSM 18011</name>
    <dbReference type="NCBI Taxonomy" id="679937"/>
    <lineage>
        <taxon>Bacteria</taxon>
        <taxon>Pseudomonadati</taxon>
        <taxon>Bacteroidota</taxon>
        <taxon>Bacteroidia</taxon>
        <taxon>Bacteroidales</taxon>
        <taxon>Bacteroidaceae</taxon>
        <taxon>Bacteroides</taxon>
    </lineage>
</organism>
<dbReference type="SUPFAM" id="SSF53448">
    <property type="entry name" value="Nucleotide-diphospho-sugar transferases"/>
    <property type="match status" value="1"/>
</dbReference>
<dbReference type="Gene3D" id="3.90.550.10">
    <property type="entry name" value="Spore Coat Polysaccharide Biosynthesis Protein SpsA, Chain A"/>
    <property type="match status" value="1"/>
</dbReference>
<keyword evidence="1 4" id="KW-0808">Transferase</keyword>
<evidence type="ECO:0000313" key="5">
    <source>
        <dbReference type="Proteomes" id="UP000018439"/>
    </source>
</evidence>
<dbReference type="PANTHER" id="PTHR43685">
    <property type="entry name" value="GLYCOSYLTRANSFERASE"/>
    <property type="match status" value="1"/>
</dbReference>
<dbReference type="InterPro" id="IPR001173">
    <property type="entry name" value="Glyco_trans_2-like"/>
</dbReference>
<dbReference type="STRING" id="679937.Bcop_1393"/>
<dbReference type="CDD" id="cd06420">
    <property type="entry name" value="GT2_Chondriotin_Pol_N"/>
    <property type="match status" value="1"/>
</dbReference>
<feature type="domain" description="Glycosyltransferase 2-like" evidence="2">
    <location>
        <begin position="9"/>
        <end position="149"/>
    </location>
</feature>
<evidence type="ECO:0000259" key="2">
    <source>
        <dbReference type="Pfam" id="PF00535"/>
    </source>
</evidence>
<dbReference type="InterPro" id="IPR050834">
    <property type="entry name" value="Glycosyltransf_2"/>
</dbReference>
<proteinExistence type="predicted"/>
<feature type="domain" description="Galactosyltransferase C-terminal" evidence="3">
    <location>
        <begin position="190"/>
        <end position="243"/>
    </location>
</feature>
<dbReference type="Proteomes" id="UP000018439">
    <property type="component" value="Chromosome"/>
</dbReference>
<evidence type="ECO:0000256" key="1">
    <source>
        <dbReference type="ARBA" id="ARBA00022679"/>
    </source>
</evidence>
<dbReference type="eggNOG" id="COG0463">
    <property type="taxonomic scope" value="Bacteria"/>
</dbReference>
<sequence length="278" mass="32406">MVQPPFFISVIITTYNQPAWLERVLVGYNHQNFKDFEVVIADDGSSDETIKLIERYKKIVSYPIQHIWHTDEGFRKCTILNKAIIASKGNYLLLTDGDCIPRADFLEVHAKYAEKGYFLSGGMYRTTLDVAHKIQLEDISTQRCFDIDYMRSLGQPRRFFKDLKLSLKYPKLKNFLNSITPANASWNGHNSSGWKEDIVKINGFNEKMKYGGLDRELGERLFNLGIKSKQIRYSAICVHLEHKRGYVTAENWKNNYAIRKKTRREKLQWIEEGISTHL</sequence>
<dbReference type="InterPro" id="IPR027791">
    <property type="entry name" value="Galactosyl_T_C"/>
</dbReference>
<dbReference type="HOGENOM" id="CLU_025996_24_0_10"/>
<dbReference type="AlphaFoldDB" id="F3ZPD1"/>
<dbReference type="EMBL" id="CM001167">
    <property type="protein sequence ID" value="EGJ71588.1"/>
    <property type="molecule type" value="Genomic_DNA"/>
</dbReference>
<evidence type="ECO:0000259" key="3">
    <source>
        <dbReference type="Pfam" id="PF02709"/>
    </source>
</evidence>
<accession>F3ZPD1</accession>
<protein>
    <submittedName>
        <fullName evidence="4">Glycosyl transferase family 2</fullName>
    </submittedName>
</protein>